<feature type="domain" description="Excalibur calcium-binding" evidence="1">
    <location>
        <begin position="58"/>
        <end position="93"/>
    </location>
</feature>
<protein>
    <submittedName>
        <fullName evidence="2">Excalibur calcium-binding domain-containing protein</fullName>
    </submittedName>
</protein>
<dbReference type="RefSeq" id="WP_092796806.1">
    <property type="nucleotide sequence ID" value="NZ_FNXF01000023.1"/>
</dbReference>
<dbReference type="AlphaFoldDB" id="A0A1H6NB39"/>
<dbReference type="Proteomes" id="UP000199371">
    <property type="component" value="Unassembled WGS sequence"/>
</dbReference>
<keyword evidence="3" id="KW-1185">Reference proteome</keyword>
<gene>
    <name evidence="2" type="ORF">SAMN05660691_03905</name>
</gene>
<organism evidence="2 3">
    <name type="scientific">Rheinheimera pacifica</name>
    <dbReference type="NCBI Taxonomy" id="173990"/>
    <lineage>
        <taxon>Bacteria</taxon>
        <taxon>Pseudomonadati</taxon>
        <taxon>Pseudomonadota</taxon>
        <taxon>Gammaproteobacteria</taxon>
        <taxon>Chromatiales</taxon>
        <taxon>Chromatiaceae</taxon>
        <taxon>Rheinheimera</taxon>
    </lineage>
</organism>
<reference evidence="3" key="1">
    <citation type="submission" date="2016-10" db="EMBL/GenBank/DDBJ databases">
        <authorList>
            <person name="Varghese N."/>
            <person name="Submissions S."/>
        </authorList>
    </citation>
    <scope>NUCLEOTIDE SEQUENCE [LARGE SCALE GENOMIC DNA]</scope>
    <source>
        <strain evidence="3">DSM 17616</strain>
    </source>
</reference>
<dbReference type="EMBL" id="FNXF01000023">
    <property type="protein sequence ID" value="SEI12146.1"/>
    <property type="molecule type" value="Genomic_DNA"/>
</dbReference>
<name>A0A1H6NB39_9GAMM</name>
<proteinExistence type="predicted"/>
<dbReference type="SMART" id="SM00894">
    <property type="entry name" value="Excalibur"/>
    <property type="match status" value="1"/>
</dbReference>
<sequence length="98" mass="11030">MKKLLLIALIAFGAWNYYQKQSTAEPVAESVPKVLPDYTVPINKARAVANTPQFRCDGRQHCSQMTSRAEAEFFIRNCPETKMDGDSDGIPCENDSRF</sequence>
<accession>A0A1H6NB39</accession>
<dbReference type="Pfam" id="PF05901">
    <property type="entry name" value="Excalibur"/>
    <property type="match status" value="1"/>
</dbReference>
<dbReference type="STRING" id="173990.SAMN05660691_03905"/>
<dbReference type="InterPro" id="IPR008613">
    <property type="entry name" value="Excalibur_Ca-bd_domain"/>
</dbReference>
<evidence type="ECO:0000313" key="3">
    <source>
        <dbReference type="Proteomes" id="UP000199371"/>
    </source>
</evidence>
<evidence type="ECO:0000259" key="1">
    <source>
        <dbReference type="SMART" id="SM00894"/>
    </source>
</evidence>
<dbReference type="OrthoDB" id="72963at2"/>
<evidence type="ECO:0000313" key="2">
    <source>
        <dbReference type="EMBL" id="SEI12146.1"/>
    </source>
</evidence>